<evidence type="ECO:0000313" key="2">
    <source>
        <dbReference type="Proteomes" id="UP001596306"/>
    </source>
</evidence>
<name>A0ABW1VEP9_9MICO</name>
<proteinExistence type="predicted"/>
<accession>A0ABW1VEP9</accession>
<reference evidence="2" key="1">
    <citation type="journal article" date="2019" name="Int. J. Syst. Evol. Microbiol.">
        <title>The Global Catalogue of Microorganisms (GCM) 10K type strain sequencing project: providing services to taxonomists for standard genome sequencing and annotation.</title>
        <authorList>
            <consortium name="The Broad Institute Genomics Platform"/>
            <consortium name="The Broad Institute Genome Sequencing Center for Infectious Disease"/>
            <person name="Wu L."/>
            <person name="Ma J."/>
        </authorList>
    </citation>
    <scope>NUCLEOTIDE SEQUENCE [LARGE SCALE GENOMIC DNA]</scope>
    <source>
        <strain evidence="2">CCUG 43304</strain>
    </source>
</reference>
<evidence type="ECO:0000313" key="1">
    <source>
        <dbReference type="EMBL" id="MFC6356426.1"/>
    </source>
</evidence>
<comment type="caution">
    <text evidence="1">The sequence shown here is derived from an EMBL/GenBank/DDBJ whole genome shotgun (WGS) entry which is preliminary data.</text>
</comment>
<protein>
    <submittedName>
        <fullName evidence="1">Uncharacterized protein</fullName>
    </submittedName>
</protein>
<keyword evidence="2" id="KW-1185">Reference proteome</keyword>
<dbReference type="EMBL" id="JBHSTP010000002">
    <property type="protein sequence ID" value="MFC6356426.1"/>
    <property type="molecule type" value="Genomic_DNA"/>
</dbReference>
<sequence>MGLTIRANGTLPLAGVFQPYYSNNGTWGRRYSNVINARFGGTSASIYSIALQVFTQNDDAAFDSFRRAIMVSQGFGPTEQIPTNVVNGLAQAFRDVLVAKANAQG</sequence>
<dbReference type="Proteomes" id="UP001596306">
    <property type="component" value="Unassembled WGS sequence"/>
</dbReference>
<dbReference type="RefSeq" id="WP_386730820.1">
    <property type="nucleotide sequence ID" value="NZ_JBHSTP010000002.1"/>
</dbReference>
<gene>
    <name evidence="1" type="ORF">ACFQB0_09930</name>
</gene>
<organism evidence="1 2">
    <name type="scientific">Luethyella okanaganae</name>
    <dbReference type="NCBI Taxonomy" id="69372"/>
    <lineage>
        <taxon>Bacteria</taxon>
        <taxon>Bacillati</taxon>
        <taxon>Actinomycetota</taxon>
        <taxon>Actinomycetes</taxon>
        <taxon>Micrococcales</taxon>
        <taxon>Microbacteriaceae</taxon>
        <taxon>Luethyella</taxon>
    </lineage>
</organism>